<dbReference type="InterPro" id="IPR011761">
    <property type="entry name" value="ATP-grasp"/>
</dbReference>
<comment type="cofactor">
    <cofactor evidence="1">
        <name>biotin</name>
        <dbReference type="ChEBI" id="CHEBI:57586"/>
    </cofactor>
</comment>
<dbReference type="InterPro" id="IPR000089">
    <property type="entry name" value="Biotin_lipoyl"/>
</dbReference>
<evidence type="ECO:0000259" key="17">
    <source>
        <dbReference type="PROSITE" id="PS50968"/>
    </source>
</evidence>
<keyword evidence="11" id="KW-0443">Lipid metabolism</keyword>
<dbReference type="InterPro" id="IPR049076">
    <property type="entry name" value="ACCA"/>
</dbReference>
<feature type="domain" description="Lipoyl-binding" evidence="17">
    <location>
        <begin position="810"/>
        <end position="884"/>
    </location>
</feature>
<dbReference type="InterPro" id="IPR011054">
    <property type="entry name" value="Rudment_hybrid_motif"/>
</dbReference>
<evidence type="ECO:0000256" key="4">
    <source>
        <dbReference type="ARBA" id="ARBA00022516"/>
    </source>
</evidence>
<dbReference type="Pfam" id="PF08326">
    <property type="entry name" value="ACC_central"/>
    <property type="match status" value="1"/>
</dbReference>
<dbReference type="CDD" id="cd06850">
    <property type="entry name" value="biotinyl_domain"/>
    <property type="match status" value="1"/>
</dbReference>
<dbReference type="KEGG" id="tng:GSTEN00020334G001"/>
<keyword evidence="4" id="KW-0444">Lipid biosynthesis</keyword>
<dbReference type="AlphaFoldDB" id="Q4SCU3"/>
<dbReference type="SUPFAM" id="SSF51246">
    <property type="entry name" value="Rudiment single hybrid motif"/>
    <property type="match status" value="1"/>
</dbReference>
<protein>
    <submittedName>
        <fullName evidence="20">(spotted green pufferfish) hypothetical protein</fullName>
    </submittedName>
</protein>
<comment type="caution">
    <text evidence="20">The sequence shown here is derived from an EMBL/GenBank/DDBJ whole genome shotgun (WGS) entry which is preliminary data.</text>
</comment>
<dbReference type="Pfam" id="PF00364">
    <property type="entry name" value="Biotin_lipoyl"/>
    <property type="match status" value="1"/>
</dbReference>
<dbReference type="InterPro" id="IPR011764">
    <property type="entry name" value="Biotin_carboxylation_dom"/>
</dbReference>
<evidence type="ECO:0000256" key="16">
    <source>
        <dbReference type="SAM" id="Phobius"/>
    </source>
</evidence>
<dbReference type="Gene3D" id="2.40.50.100">
    <property type="match status" value="1"/>
</dbReference>
<evidence type="ECO:0000256" key="11">
    <source>
        <dbReference type="ARBA" id="ARBA00023098"/>
    </source>
</evidence>
<dbReference type="InterPro" id="IPR013815">
    <property type="entry name" value="ATP_grasp_subdomain_1"/>
</dbReference>
<keyword evidence="8" id="KW-0276">Fatty acid metabolism</keyword>
<keyword evidence="5" id="KW-0597">Phosphoprotein</keyword>
<dbReference type="Pfam" id="PF02785">
    <property type="entry name" value="Biotin_carb_C"/>
    <property type="match status" value="1"/>
</dbReference>
<dbReference type="InterPro" id="IPR049074">
    <property type="entry name" value="ACCA_BT"/>
</dbReference>
<evidence type="ECO:0000256" key="9">
    <source>
        <dbReference type="ARBA" id="ARBA00022840"/>
    </source>
</evidence>
<evidence type="ECO:0000256" key="6">
    <source>
        <dbReference type="ARBA" id="ARBA00022598"/>
    </source>
</evidence>
<dbReference type="SUPFAM" id="SSF51230">
    <property type="entry name" value="Single hybrid motif"/>
    <property type="match status" value="1"/>
</dbReference>
<keyword evidence="13" id="KW-0092">Biotin</keyword>
<evidence type="ECO:0000256" key="2">
    <source>
        <dbReference type="ARBA" id="ARBA00004496"/>
    </source>
</evidence>
<keyword evidence="16" id="KW-1133">Transmembrane helix</keyword>
<evidence type="ECO:0000259" key="18">
    <source>
        <dbReference type="PROSITE" id="PS50975"/>
    </source>
</evidence>
<keyword evidence="12" id="KW-0275">Fatty acid biosynthesis</keyword>
<dbReference type="PROSITE" id="PS50968">
    <property type="entry name" value="BIOTINYL_LIPOYL"/>
    <property type="match status" value="1"/>
</dbReference>
<dbReference type="PROSITE" id="PS00867">
    <property type="entry name" value="CPSASE_2"/>
    <property type="match status" value="1"/>
</dbReference>
<accession>Q4SCU3</accession>
<dbReference type="Pfam" id="PF21385">
    <property type="entry name" value="ACCA_BT"/>
    <property type="match status" value="1"/>
</dbReference>
<dbReference type="InterPro" id="IPR011053">
    <property type="entry name" value="Single_hybrid_motif"/>
</dbReference>
<dbReference type="GO" id="GO:0003989">
    <property type="term" value="F:acetyl-CoA carboxylase activity"/>
    <property type="evidence" value="ECO:0007669"/>
    <property type="project" value="InterPro"/>
</dbReference>
<evidence type="ECO:0000256" key="1">
    <source>
        <dbReference type="ARBA" id="ARBA00001953"/>
    </source>
</evidence>
<dbReference type="PROSITE" id="PS00188">
    <property type="entry name" value="BIOTIN"/>
    <property type="match status" value="1"/>
</dbReference>
<keyword evidence="16" id="KW-0472">Membrane</keyword>
<dbReference type="InterPro" id="IPR013537">
    <property type="entry name" value="AcCoA_COase_cen"/>
</dbReference>
<evidence type="ECO:0000256" key="13">
    <source>
        <dbReference type="ARBA" id="ARBA00023267"/>
    </source>
</evidence>
<dbReference type="Pfam" id="PF00289">
    <property type="entry name" value="Biotin_carb_N"/>
    <property type="match status" value="2"/>
</dbReference>
<dbReference type="Gene3D" id="3.30.1490.20">
    <property type="entry name" value="ATP-grasp fold, A domain"/>
    <property type="match status" value="1"/>
</dbReference>
<dbReference type="GO" id="GO:0006633">
    <property type="term" value="P:fatty acid biosynthetic process"/>
    <property type="evidence" value="ECO:0007669"/>
    <property type="project" value="UniProtKB-KW"/>
</dbReference>
<dbReference type="Gene3D" id="3.30.470.20">
    <property type="entry name" value="ATP-grasp fold, B domain"/>
    <property type="match status" value="1"/>
</dbReference>
<proteinExistence type="predicted"/>
<dbReference type="SMART" id="SM00878">
    <property type="entry name" value="Biotin_carb_C"/>
    <property type="match status" value="1"/>
</dbReference>
<dbReference type="InterPro" id="IPR005481">
    <property type="entry name" value="BC-like_N"/>
</dbReference>
<gene>
    <name evidence="20" type="ORF">GSTENG00020334001</name>
</gene>
<feature type="region of interest" description="Disordered" evidence="15">
    <location>
        <begin position="1"/>
        <end position="62"/>
    </location>
</feature>
<reference evidence="20" key="2">
    <citation type="submission" date="2004-02" db="EMBL/GenBank/DDBJ databases">
        <authorList>
            <consortium name="Genoscope"/>
            <consortium name="Whitehead Institute Centre for Genome Research"/>
        </authorList>
    </citation>
    <scope>NUCLEOTIDE SEQUENCE</scope>
</reference>
<evidence type="ECO:0000256" key="8">
    <source>
        <dbReference type="ARBA" id="ARBA00022832"/>
    </source>
</evidence>
<evidence type="ECO:0000313" key="20">
    <source>
        <dbReference type="EMBL" id="CAG01539.1"/>
    </source>
</evidence>
<dbReference type="FunFam" id="2.40.50.100:FF:000005">
    <property type="entry name" value="Acetyl-CoA carboxylase 1"/>
    <property type="match status" value="1"/>
</dbReference>
<feature type="domain" description="Biotin carboxylation" evidence="19">
    <location>
        <begin position="118"/>
        <end position="683"/>
    </location>
</feature>
<evidence type="ECO:0000259" key="19">
    <source>
        <dbReference type="PROSITE" id="PS50979"/>
    </source>
</evidence>
<keyword evidence="10" id="KW-0007">Acetylation</keyword>
<dbReference type="GO" id="GO:0005739">
    <property type="term" value="C:mitochondrion"/>
    <property type="evidence" value="ECO:0007669"/>
    <property type="project" value="TreeGrafter"/>
</dbReference>
<dbReference type="InterPro" id="IPR001882">
    <property type="entry name" value="Biotin_BS"/>
</dbReference>
<feature type="domain" description="ATP-grasp" evidence="18">
    <location>
        <begin position="340"/>
        <end position="531"/>
    </location>
</feature>
<keyword evidence="3" id="KW-0963">Cytoplasm</keyword>
<reference evidence="20" key="1">
    <citation type="journal article" date="2004" name="Nature">
        <title>Genome duplication in the teleost fish Tetraodon nigroviridis reveals the early vertebrate proto-karyotype.</title>
        <authorList>
            <person name="Jaillon O."/>
            <person name="Aury J.-M."/>
            <person name="Brunet F."/>
            <person name="Petit J.-L."/>
            <person name="Stange-Thomann N."/>
            <person name="Mauceli E."/>
            <person name="Bouneau L."/>
            <person name="Fischer C."/>
            <person name="Ozouf-Costaz C."/>
            <person name="Bernot A."/>
            <person name="Nicaud S."/>
            <person name="Jaffe D."/>
            <person name="Fisher S."/>
            <person name="Lutfalla G."/>
            <person name="Dossat C."/>
            <person name="Segurens B."/>
            <person name="Dasilva C."/>
            <person name="Salanoubat M."/>
            <person name="Levy M."/>
            <person name="Boudet N."/>
            <person name="Castellano S."/>
            <person name="Anthouard V."/>
            <person name="Jubin C."/>
            <person name="Castelli V."/>
            <person name="Katinka M."/>
            <person name="Vacherie B."/>
            <person name="Biemont C."/>
            <person name="Skalli Z."/>
            <person name="Cattolico L."/>
            <person name="Poulain J."/>
            <person name="De Berardinis V."/>
            <person name="Cruaud C."/>
            <person name="Duprat S."/>
            <person name="Brottier P."/>
            <person name="Coutanceau J.-P."/>
            <person name="Gouzy J."/>
            <person name="Parra G."/>
            <person name="Lardier G."/>
            <person name="Chapple C."/>
            <person name="McKernan K.J."/>
            <person name="McEwan P."/>
            <person name="Bosak S."/>
            <person name="Kellis M."/>
            <person name="Volff J.-N."/>
            <person name="Guigo R."/>
            <person name="Zody M.C."/>
            <person name="Mesirov J."/>
            <person name="Lindblad-Toh K."/>
            <person name="Birren B."/>
            <person name="Nusbaum C."/>
            <person name="Kahn D."/>
            <person name="Robinson-Rechavi M."/>
            <person name="Laudet V."/>
            <person name="Schachter V."/>
            <person name="Quetier F."/>
            <person name="Saurin W."/>
            <person name="Scarpelli C."/>
            <person name="Wincker P."/>
            <person name="Lander E.S."/>
            <person name="Weissenbach J."/>
            <person name="Roest Crollius H."/>
        </authorList>
    </citation>
    <scope>NUCLEOTIDE SEQUENCE [LARGE SCALE GENOMIC DNA]</scope>
</reference>
<dbReference type="Gene3D" id="3.90.1770.10">
    <property type="entry name" value="PreATP-grasp domain"/>
    <property type="match status" value="1"/>
</dbReference>
<dbReference type="EMBL" id="CAAE01014650">
    <property type="protein sequence ID" value="CAG01539.1"/>
    <property type="molecule type" value="Genomic_DNA"/>
</dbReference>
<dbReference type="PROSITE" id="PS00866">
    <property type="entry name" value="CPSASE_1"/>
    <property type="match status" value="1"/>
</dbReference>
<dbReference type="Gene3D" id="3.40.50.20">
    <property type="match status" value="2"/>
</dbReference>
<dbReference type="SUPFAM" id="SSF56059">
    <property type="entry name" value="Glutathione synthetase ATP-binding domain-like"/>
    <property type="match status" value="1"/>
</dbReference>
<keyword evidence="16" id="KW-0812">Transmembrane</keyword>
<dbReference type="PROSITE" id="PS50979">
    <property type="entry name" value="BC"/>
    <property type="match status" value="1"/>
</dbReference>
<name>Q4SCU3_TETNG</name>
<dbReference type="Pfam" id="PF02786">
    <property type="entry name" value="CPSase_L_D2"/>
    <property type="match status" value="1"/>
</dbReference>
<dbReference type="FunFam" id="3.30.1490.20:FF:000003">
    <property type="entry name" value="acetyl-CoA carboxylase isoform X1"/>
    <property type="match status" value="1"/>
</dbReference>
<dbReference type="GO" id="GO:0005524">
    <property type="term" value="F:ATP binding"/>
    <property type="evidence" value="ECO:0007669"/>
    <property type="project" value="UniProtKB-UniRule"/>
</dbReference>
<keyword evidence="9 14" id="KW-0067">ATP-binding</keyword>
<dbReference type="PANTHER" id="PTHR45728:SF5">
    <property type="entry name" value="ACETYL-COA CARBOXYLASE 1"/>
    <property type="match status" value="1"/>
</dbReference>
<evidence type="ECO:0000256" key="10">
    <source>
        <dbReference type="ARBA" id="ARBA00022990"/>
    </source>
</evidence>
<dbReference type="GO" id="GO:0046872">
    <property type="term" value="F:metal ion binding"/>
    <property type="evidence" value="ECO:0007669"/>
    <property type="project" value="InterPro"/>
</dbReference>
<evidence type="ECO:0000256" key="7">
    <source>
        <dbReference type="ARBA" id="ARBA00022741"/>
    </source>
</evidence>
<comment type="subcellular location">
    <subcellularLocation>
        <location evidence="2">Cytoplasm</location>
    </subcellularLocation>
</comment>
<evidence type="ECO:0000256" key="15">
    <source>
        <dbReference type="SAM" id="MobiDB-lite"/>
    </source>
</evidence>
<feature type="transmembrane region" description="Helical" evidence="16">
    <location>
        <begin position="307"/>
        <end position="330"/>
    </location>
</feature>
<dbReference type="FunFam" id="3.30.470.20:FF:000005">
    <property type="entry name" value="Acetyl-CoA carboxylase 1"/>
    <property type="match status" value="1"/>
</dbReference>
<dbReference type="PROSITE" id="PS50975">
    <property type="entry name" value="ATP_GRASP"/>
    <property type="match status" value="1"/>
</dbReference>
<evidence type="ECO:0000256" key="3">
    <source>
        <dbReference type="ARBA" id="ARBA00022490"/>
    </source>
</evidence>
<keyword evidence="6" id="KW-0436">Ligase</keyword>
<keyword evidence="7 14" id="KW-0547">Nucleotide-binding</keyword>
<organism evidence="20">
    <name type="scientific">Tetraodon nigroviridis</name>
    <name type="common">Spotted green pufferfish</name>
    <name type="synonym">Chelonodon nigroviridis</name>
    <dbReference type="NCBI Taxonomy" id="99883"/>
    <lineage>
        <taxon>Eukaryota</taxon>
        <taxon>Metazoa</taxon>
        <taxon>Chordata</taxon>
        <taxon>Craniata</taxon>
        <taxon>Vertebrata</taxon>
        <taxon>Euteleostomi</taxon>
        <taxon>Actinopterygii</taxon>
        <taxon>Neopterygii</taxon>
        <taxon>Teleostei</taxon>
        <taxon>Neoteleostei</taxon>
        <taxon>Acanthomorphata</taxon>
        <taxon>Eupercaria</taxon>
        <taxon>Tetraodontiformes</taxon>
        <taxon>Tetradontoidea</taxon>
        <taxon>Tetraodontidae</taxon>
        <taxon>Tetraodon</taxon>
    </lineage>
</organism>
<dbReference type="OrthoDB" id="14612at2759"/>
<feature type="compositionally biased region" description="Low complexity" evidence="15">
    <location>
        <begin position="50"/>
        <end position="60"/>
    </location>
</feature>
<dbReference type="InterPro" id="IPR005479">
    <property type="entry name" value="CPAse_ATP-bd"/>
</dbReference>
<dbReference type="SUPFAM" id="SSF52440">
    <property type="entry name" value="PreATP-grasp domain"/>
    <property type="match status" value="2"/>
</dbReference>
<feature type="compositionally biased region" description="Basic and acidic residues" evidence="15">
    <location>
        <begin position="35"/>
        <end position="49"/>
    </location>
</feature>
<dbReference type="InterPro" id="IPR016185">
    <property type="entry name" value="PreATP-grasp_dom_sf"/>
</dbReference>
<dbReference type="InterPro" id="IPR005482">
    <property type="entry name" value="Biotin_COase_C"/>
</dbReference>
<evidence type="ECO:0000256" key="5">
    <source>
        <dbReference type="ARBA" id="ARBA00022553"/>
    </source>
</evidence>
<evidence type="ECO:0000256" key="12">
    <source>
        <dbReference type="ARBA" id="ARBA00023160"/>
    </source>
</evidence>
<evidence type="ECO:0000256" key="14">
    <source>
        <dbReference type="PROSITE-ProRule" id="PRU00409"/>
    </source>
</evidence>
<dbReference type="PANTHER" id="PTHR45728">
    <property type="entry name" value="ACETYL-COA CARBOXYLASE, ISOFORM A"/>
    <property type="match status" value="1"/>
</dbReference>
<sequence>MAQQDGAARKSPAASVLHSRFMVGSVSEENSEDENQGKVDLQLEEKENHSLSPSSCSSDSAYETGLDHVDATAPNLRPSMSGMHLVKQGRDRRRIDLQRDFTVASPAEFVTRFGGNKIIEKVLIANNGIAAVKCMRSIRRWSYEMFRNERAIRFVVMVTPEDLKANAEYIKMADHYVPVPGGTNNNNYANVELILDIAKRIPVQVPKQNKFCIQLVYLIQTASNYSFPLNECLFLCKSQAVWAGWGHASENPKLPELLQKNGIAFMGPPSQAMWALGDKIASSIVAQTAGIPTLPWSGAGRTENIDFNFLLCFLWIVFTPKFVIFFFPGLTVEWSEANQKKRIINVPTDVYELGCIQGVEDGLKAAEEIGYPVMVKASEGGGGKGIRKVNCAEDFPNLFRQVQAEVPGSPIFIMQLAKHARHLEVQILADQYGNAISLFGRDCSVQRRHQKIIEEAPATIATSDIFEDMENCAVKLAKMVGYVSAGTVEYLYSQDGSFYFLELNPRLQVEHPCTEMVADVNLPAAQLQIAMGIPLQRIKDIRMLYGVQPWGDSPIDFERLAAVPSPRGHVIAARITSENPDEGFKPSSGTVQELNFRSNKNVWGYFSVAAAGGLHEFADSQFGHCFSWGENREEAISNMVVALKELSIRGDFRTTVEYLIKLLETESFQHNSIDTGWLDRLISEKMQAERPDTMLGIVSGALHVADVNFRNSVSNFLHSLERGQVLPAHTLVNTVDVELIYEGTKYVLSVTRQSPNSYVVIMNNSSAEVDVHRLSDGGLLLSYDGSSYTTYMKEEVDRYRITIGNKTCVFEKENDPSLLRSPSAGKLIQFTVEDGGHVFSGQCYAEIEVMKMVMTLTAGESGCIHYVKRAGAALEPGCVIAKLQLDDPSRVQQAELYTGALPTIQAVALRGEKLHRVFHSTLDHLVHIMNGYCLPEPFFSSKLQDIMTSVSGRIPPAVEKAIKKEMAQYASNITSVLCQFPSQQIANILDSHAATLNKKSEREVFFMNTQSIVQLVQKYRSGIRGHMKAIVMDLLRQYLKVEIQFQNGHYDKCVFTLREENKGDLANVLNYIFSHAQVTKKNLLVTMLIDQLCGRDPTLTDELMAILTELTQLSKTTNAKVALRARQVLIASHLPSYELRHNQVESIFLSAIDMYGHQFCIENLQKLILSETSIFDVLPNFFYHSNQVVRMAALEVYVRRAYIAYELNSVQHRQLKDNTCIVEFQFMLPTSHPNRYHTTKTPSMLVQCASPLLPPPFSKARWTRIKI</sequence>